<geneLocation type="plasmid" evidence="1 2">
    <name>pWP2-W18-ESBL-01_1</name>
</geneLocation>
<name>A0A6S4TGZ0_AERCA</name>
<evidence type="ECO:0000313" key="2">
    <source>
        <dbReference type="Proteomes" id="UP000515756"/>
    </source>
</evidence>
<sequence>MSFFTPFSKKFSCGLIALSLIGISLSYLAGVRDGEITKKRLIVVWPGLMNMEQIDRGILVMLARSCKLGQVEPERQAVIECLQSATGAKDLILPRSINREQAIHRFRELQEQAQQQKL</sequence>
<reference evidence="1 2" key="1">
    <citation type="submission" date="2019-12" db="EMBL/GenBank/DDBJ databases">
        <title>complete genome sequences of Aeromonas caviae str. WP2-W18-ESBL-01 isolated from wastewater treatment plant effluent.</title>
        <authorList>
            <person name="Sekizuka T."/>
            <person name="Itokawa K."/>
            <person name="Yatsu K."/>
            <person name="Inamine Y."/>
            <person name="Kuroda M."/>
        </authorList>
    </citation>
    <scope>NUCLEOTIDE SEQUENCE [LARGE SCALE GENOMIC DNA]</scope>
    <source>
        <strain evidence="1 2">WP2-W18-ESBL-01</strain>
        <plasmid evidence="1 2">pWP2-W18-ESBL-01_1</plasmid>
    </source>
</reference>
<evidence type="ECO:0000313" key="1">
    <source>
        <dbReference type="EMBL" id="BBQ32862.1"/>
    </source>
</evidence>
<dbReference type="Proteomes" id="UP000515756">
    <property type="component" value="Plasmid pWP2-W18-ESBL-01_1"/>
</dbReference>
<dbReference type="EMBL" id="AP021928">
    <property type="protein sequence ID" value="BBQ32862.1"/>
    <property type="molecule type" value="Genomic_DNA"/>
</dbReference>
<keyword evidence="1" id="KW-0614">Plasmid</keyword>
<protein>
    <submittedName>
        <fullName evidence="1">Uncharacterized protein</fullName>
    </submittedName>
</protein>
<accession>A0A6S4TGZ0</accession>
<gene>
    <name evidence="1" type="ORF">WP2W18E01_P11090</name>
</gene>
<proteinExistence type="predicted"/>
<dbReference type="AlphaFoldDB" id="A0A6S4TGZ0"/>
<organism evidence="1 2">
    <name type="scientific">Aeromonas caviae</name>
    <name type="common">Aeromonas punctata</name>
    <dbReference type="NCBI Taxonomy" id="648"/>
    <lineage>
        <taxon>Bacteria</taxon>
        <taxon>Pseudomonadati</taxon>
        <taxon>Pseudomonadota</taxon>
        <taxon>Gammaproteobacteria</taxon>
        <taxon>Aeromonadales</taxon>
        <taxon>Aeromonadaceae</taxon>
        <taxon>Aeromonas</taxon>
    </lineage>
</organism>